<dbReference type="PANTHER" id="PTHR46488">
    <property type="entry name" value="AP-5 COMPLEX SUBUNIT ZETA-1"/>
    <property type="match status" value="1"/>
</dbReference>
<dbReference type="InterPro" id="IPR056857">
    <property type="entry name" value="TPR_AP5Z1_N"/>
</dbReference>
<dbReference type="Proteomes" id="UP001479290">
    <property type="component" value="Unassembled WGS sequence"/>
</dbReference>
<dbReference type="InterPro" id="IPR028222">
    <property type="entry name" value="AP5Z1"/>
</dbReference>
<evidence type="ECO:0008006" key="6">
    <source>
        <dbReference type="Google" id="ProtNLM"/>
    </source>
</evidence>
<dbReference type="Pfam" id="PF14764">
    <property type="entry name" value="SPG48"/>
    <property type="match status" value="1"/>
</dbReference>
<evidence type="ECO:0000259" key="3">
    <source>
        <dbReference type="Pfam" id="PF25154"/>
    </source>
</evidence>
<reference evidence="4 5" key="1">
    <citation type="submission" date="2024-05" db="EMBL/GenBank/DDBJ databases">
        <title>A high-quality chromosomal-level genome assembly of Topmouth culter (Culter alburnus).</title>
        <authorList>
            <person name="Zhao H."/>
        </authorList>
    </citation>
    <scope>NUCLEOTIDE SEQUENCE [LARGE SCALE GENOMIC DNA]</scope>
    <source>
        <strain evidence="4">CATC2023</strain>
        <tissue evidence="4">Muscle</tissue>
    </source>
</reference>
<dbReference type="InterPro" id="IPR055450">
    <property type="entry name" value="AP5Z1_ARM"/>
</dbReference>
<evidence type="ECO:0000313" key="5">
    <source>
        <dbReference type="Proteomes" id="UP001479290"/>
    </source>
</evidence>
<feature type="domain" description="AP-5 complex subunit zeta-1 ARM repeats" evidence="1">
    <location>
        <begin position="321"/>
        <end position="438"/>
    </location>
</feature>
<name>A0AAW2AW17_CULAL</name>
<protein>
    <recommendedName>
        <fullName evidence="6">AP-5 complex subunit zeta-1</fullName>
    </recommendedName>
</protein>
<evidence type="ECO:0000259" key="2">
    <source>
        <dbReference type="Pfam" id="PF25153"/>
    </source>
</evidence>
<proteinExistence type="predicted"/>
<feature type="domain" description="AP-5 complex subunit zeta-1 N-terminal TPR" evidence="2">
    <location>
        <begin position="1"/>
        <end position="280"/>
    </location>
</feature>
<comment type="caution">
    <text evidence="4">The sequence shown here is derived from an EMBL/GenBank/DDBJ whole genome shotgun (WGS) entry which is preliminary data.</text>
</comment>
<dbReference type="AlphaFoldDB" id="A0AAW2AW17"/>
<dbReference type="InterPro" id="IPR056856">
    <property type="entry name" value="TPR_AP5Z1_C"/>
</dbReference>
<dbReference type="SUPFAM" id="SSF48371">
    <property type="entry name" value="ARM repeat"/>
    <property type="match status" value="1"/>
</dbReference>
<dbReference type="Pfam" id="PF25154">
    <property type="entry name" value="TPR_AP5Z1_C"/>
    <property type="match status" value="1"/>
</dbReference>
<dbReference type="GO" id="GO:0044599">
    <property type="term" value="C:AP-5 adaptor complex"/>
    <property type="evidence" value="ECO:0007669"/>
    <property type="project" value="InterPro"/>
</dbReference>
<dbReference type="EMBL" id="JAWDJR010000003">
    <property type="protein sequence ID" value="KAK9977964.1"/>
    <property type="molecule type" value="Genomic_DNA"/>
</dbReference>
<gene>
    <name evidence="4" type="ORF">ABG768_019743</name>
</gene>
<accession>A0AAW2AW17</accession>
<dbReference type="InterPro" id="IPR016024">
    <property type="entry name" value="ARM-type_fold"/>
</dbReference>
<sequence>MYAAATESLIKQAREIKEEELQRFCGRIFKLLHTKDVSGETVDSLQRLHLIVSATKYARELPSDLVLKLQAVLGSSSCPEQLLVLSSSIIRESVPPSVHSLCSDLSQDSRTFSYVASVVLSQAGNKEDVIPLCHHLLKSLESRLSDGLISKHALPILSKMTTAYPEILTDDQVNLVSRKLVDWLRYASMQQGASMSSGGFFSGPRTRQPAPLMEVDGVVTGDFFTVLCVGQSYTEDQWMNMYAFSMIKSWLLTYDTDGTTNTESDDRSEVDSSVMSMLSATSSSSRLLSPKERLREKAFEYCQRLIEQSDRKALKRMDTELQKACIIESVSIIDIICGEDPSYVYRAFPCIKALYGRLNGDFTYARALLPIAQFYLNHSETAAVDSEAVFCQLFSHCPTEQFNDPMLAFEFVQFCLLNSSVLQDRVTNYRQSFPNLLKFLAWNSSGLIAEFVELLPSLVAPDTAIELLHTLLDLPCLAATLDLQQRSACYQASDRTTWDQQGAKVAASLDAFRQPSYRGFFLYILRPEAGTGDTIDRLKLLHEILADMAESPRVVQCAQVVPVLLHVYFNTVTQKADEKLMNQLLLVLLERSSLLYNIKTFNAEVQKVFSTHLQALCKLHPPLIVDQSREILEFAGSPANIYSKEDFYTHVVWVIGEFLSVSYDPRCTVELITSFFESLEAVLFEITQVRQSASPPSYSPRLITVLMTTLAKLATRSQDLIPRASLFLSKMRVFARSGPVMACYSEEDTEEIITRAHELINLLKLPNVAQFVLAPSAGGDGPRWHRDTNASLPQAMRAVSGLLHRHSSFLPT</sequence>
<dbReference type="Pfam" id="PF25153">
    <property type="entry name" value="TPR_AP5Z1"/>
    <property type="match status" value="1"/>
</dbReference>
<feature type="domain" description="AP-5 complex subunit zeta-1 C-terminal TPR" evidence="3">
    <location>
        <begin position="450"/>
        <end position="802"/>
    </location>
</feature>
<keyword evidence="5" id="KW-1185">Reference proteome</keyword>
<evidence type="ECO:0000313" key="4">
    <source>
        <dbReference type="EMBL" id="KAK9977964.1"/>
    </source>
</evidence>
<dbReference type="PANTHER" id="PTHR46488:SF1">
    <property type="entry name" value="AP-5 COMPLEX SUBUNIT ZETA-1"/>
    <property type="match status" value="1"/>
</dbReference>
<organism evidence="4 5">
    <name type="scientific">Culter alburnus</name>
    <name type="common">Topmouth culter</name>
    <dbReference type="NCBI Taxonomy" id="194366"/>
    <lineage>
        <taxon>Eukaryota</taxon>
        <taxon>Metazoa</taxon>
        <taxon>Chordata</taxon>
        <taxon>Craniata</taxon>
        <taxon>Vertebrata</taxon>
        <taxon>Euteleostomi</taxon>
        <taxon>Actinopterygii</taxon>
        <taxon>Neopterygii</taxon>
        <taxon>Teleostei</taxon>
        <taxon>Ostariophysi</taxon>
        <taxon>Cypriniformes</taxon>
        <taxon>Xenocyprididae</taxon>
        <taxon>Xenocypridinae</taxon>
        <taxon>Culter</taxon>
    </lineage>
</organism>
<evidence type="ECO:0000259" key="1">
    <source>
        <dbReference type="Pfam" id="PF14764"/>
    </source>
</evidence>